<organism evidence="2 3">
    <name type="scientific">Clostridium neonatale</name>
    <dbReference type="NCBI Taxonomy" id="137838"/>
    <lineage>
        <taxon>Bacteria</taxon>
        <taxon>Bacillati</taxon>
        <taxon>Bacillota</taxon>
        <taxon>Clostridia</taxon>
        <taxon>Eubacteriales</taxon>
        <taxon>Clostridiaceae</taxon>
        <taxon>Clostridium</taxon>
    </lineage>
</organism>
<gene>
    <name evidence="2" type="ORF">CNEO_10221</name>
</gene>
<keyword evidence="1" id="KW-1133">Transmembrane helix</keyword>
<comment type="caution">
    <text evidence="2">The sequence shown here is derived from an EMBL/GenBank/DDBJ whole genome shotgun (WGS) entry which is preliminary data.</text>
</comment>
<accession>A0AA86MK29</accession>
<name>A0AA86MK29_9CLOT</name>
<dbReference type="AlphaFoldDB" id="A0AA86MK29"/>
<keyword evidence="1" id="KW-0812">Transmembrane</keyword>
<evidence type="ECO:0000256" key="1">
    <source>
        <dbReference type="SAM" id="Phobius"/>
    </source>
</evidence>
<evidence type="ECO:0000313" key="2">
    <source>
        <dbReference type="EMBL" id="CAG9701696.1"/>
    </source>
</evidence>
<evidence type="ECO:0000313" key="3">
    <source>
        <dbReference type="Proteomes" id="UP000789738"/>
    </source>
</evidence>
<reference evidence="2" key="1">
    <citation type="submission" date="2021-10" db="EMBL/GenBank/DDBJ databases">
        <authorList>
            <person name="Mesa V."/>
        </authorList>
    </citation>
    <scope>NUCLEOTIDE SEQUENCE</scope>
    <source>
        <strain evidence="2">CC3_PB</strain>
    </source>
</reference>
<keyword evidence="1" id="KW-0472">Membrane</keyword>
<dbReference type="Proteomes" id="UP000789738">
    <property type="component" value="Unassembled WGS sequence"/>
</dbReference>
<proteinExistence type="predicted"/>
<protein>
    <submittedName>
        <fullName evidence="2">Uncharacterized protein</fullName>
    </submittedName>
</protein>
<dbReference type="EMBL" id="CAKJVE010000001">
    <property type="protein sequence ID" value="CAG9701696.1"/>
    <property type="molecule type" value="Genomic_DNA"/>
</dbReference>
<feature type="transmembrane region" description="Helical" evidence="1">
    <location>
        <begin position="13"/>
        <end position="37"/>
    </location>
</feature>
<sequence>MIRFLRLDNLKNYLSYILNIVFIFYMSSMPFVGRVFCLIK</sequence>